<gene>
    <name evidence="2" type="ORF">NE237_004975</name>
</gene>
<dbReference type="AlphaFoldDB" id="A0A9Q0KJY3"/>
<feature type="region of interest" description="Disordered" evidence="1">
    <location>
        <begin position="1"/>
        <end position="21"/>
    </location>
</feature>
<feature type="compositionally biased region" description="Polar residues" evidence="1">
    <location>
        <begin position="7"/>
        <end position="20"/>
    </location>
</feature>
<dbReference type="Proteomes" id="UP001141806">
    <property type="component" value="Unassembled WGS sequence"/>
</dbReference>
<sequence>MAPRTPFTKTSDMSKGSANGIQGARHMYTLIRINYQEERPRREVAHASPGSVPHSHSLKDHKLKFYSIHALHTLPLLFLSFFSFSPRNQLQIPFEVGIK</sequence>
<evidence type="ECO:0000313" key="2">
    <source>
        <dbReference type="EMBL" id="KAJ4971876.1"/>
    </source>
</evidence>
<accession>A0A9Q0KJY3</accession>
<name>A0A9Q0KJY3_9MAGN</name>
<organism evidence="2 3">
    <name type="scientific">Protea cynaroides</name>
    <dbReference type="NCBI Taxonomy" id="273540"/>
    <lineage>
        <taxon>Eukaryota</taxon>
        <taxon>Viridiplantae</taxon>
        <taxon>Streptophyta</taxon>
        <taxon>Embryophyta</taxon>
        <taxon>Tracheophyta</taxon>
        <taxon>Spermatophyta</taxon>
        <taxon>Magnoliopsida</taxon>
        <taxon>Proteales</taxon>
        <taxon>Proteaceae</taxon>
        <taxon>Protea</taxon>
    </lineage>
</organism>
<comment type="caution">
    <text evidence="2">The sequence shown here is derived from an EMBL/GenBank/DDBJ whole genome shotgun (WGS) entry which is preliminary data.</text>
</comment>
<evidence type="ECO:0000256" key="1">
    <source>
        <dbReference type="SAM" id="MobiDB-lite"/>
    </source>
</evidence>
<keyword evidence="3" id="KW-1185">Reference proteome</keyword>
<reference evidence="2" key="1">
    <citation type="journal article" date="2023" name="Plant J.">
        <title>The genome of the king protea, Protea cynaroides.</title>
        <authorList>
            <person name="Chang J."/>
            <person name="Duong T.A."/>
            <person name="Schoeman C."/>
            <person name="Ma X."/>
            <person name="Roodt D."/>
            <person name="Barker N."/>
            <person name="Li Z."/>
            <person name="Van de Peer Y."/>
            <person name="Mizrachi E."/>
        </authorList>
    </citation>
    <scope>NUCLEOTIDE SEQUENCE</scope>
    <source>
        <tissue evidence="2">Young leaves</tissue>
    </source>
</reference>
<dbReference type="EMBL" id="JAMYWD010000005">
    <property type="protein sequence ID" value="KAJ4971876.1"/>
    <property type="molecule type" value="Genomic_DNA"/>
</dbReference>
<protein>
    <submittedName>
        <fullName evidence="2">Uncharacterized protein</fullName>
    </submittedName>
</protein>
<evidence type="ECO:0000313" key="3">
    <source>
        <dbReference type="Proteomes" id="UP001141806"/>
    </source>
</evidence>
<proteinExistence type="predicted"/>